<dbReference type="EMBL" id="AP024169">
    <property type="protein sequence ID" value="BCN30157.1"/>
    <property type="molecule type" value="Genomic_DNA"/>
</dbReference>
<dbReference type="InterPro" id="IPR012651">
    <property type="entry name" value="Thia_Transptr_ThiT"/>
</dbReference>
<dbReference type="Proteomes" id="UP000595897">
    <property type="component" value="Chromosome"/>
</dbReference>
<keyword evidence="1" id="KW-0812">Transmembrane</keyword>
<dbReference type="NCBIfam" id="TIGR02357">
    <property type="entry name" value="ECF_ThiT_YuaJ"/>
    <property type="match status" value="1"/>
</dbReference>
<dbReference type="Pfam" id="PF09515">
    <property type="entry name" value="Thia_YuaJ"/>
    <property type="match status" value="1"/>
</dbReference>
<keyword evidence="1" id="KW-1133">Transmembrane helix</keyword>
<keyword evidence="3" id="KW-1185">Reference proteome</keyword>
<dbReference type="KEGG" id="ahb:bsdtb5_14520"/>
<dbReference type="RefSeq" id="WP_271715397.1">
    <property type="nucleotide sequence ID" value="NZ_AP024169.1"/>
</dbReference>
<organism evidence="2 3">
    <name type="scientific">Anaeromicropila herbilytica</name>
    <dbReference type="NCBI Taxonomy" id="2785025"/>
    <lineage>
        <taxon>Bacteria</taxon>
        <taxon>Bacillati</taxon>
        <taxon>Bacillota</taxon>
        <taxon>Clostridia</taxon>
        <taxon>Lachnospirales</taxon>
        <taxon>Lachnospiraceae</taxon>
        <taxon>Anaeromicropila</taxon>
    </lineage>
</organism>
<sequence length="230" mass="25290">MFQKLFDLFVLSSVKDGETSYDLTTLGYGSVILLILLLLIVISIISGSGKKLSTKQLIFASTGMALATVTSFIKFGHLPFGGSITFFSMFFICYIGYLYGPKIGLLTGMAYGLLQFLIDPYLYHPMQILLDYPLAFGCLGLAGLFYKSKFGLLKGYLLGVFGRYVCHVISGYVFFSSYAPKGMNPMLYTLSYNATYIVPEAIATVVLISLPPVLTGLLYVKKLATANYNM</sequence>
<name>A0A7R7IC23_9FIRM</name>
<reference evidence="2 3" key="1">
    <citation type="submission" date="2020-11" db="EMBL/GenBank/DDBJ databases">
        <title>Draft genome sequencing of a Lachnospiraceae strain isolated from anoxic soil subjected to BSD treatment.</title>
        <authorList>
            <person name="Uek A."/>
            <person name="Tonouchi A."/>
        </authorList>
    </citation>
    <scope>NUCLEOTIDE SEQUENCE [LARGE SCALE GENOMIC DNA]</scope>
    <source>
        <strain evidence="2 3">TB5</strain>
    </source>
</reference>
<protein>
    <recommendedName>
        <fullName evidence="4">Thiamine transporter</fullName>
    </recommendedName>
</protein>
<feature type="transmembrane region" description="Helical" evidence="1">
    <location>
        <begin position="26"/>
        <end position="45"/>
    </location>
</feature>
<evidence type="ECO:0008006" key="4">
    <source>
        <dbReference type="Google" id="ProtNLM"/>
    </source>
</evidence>
<feature type="transmembrane region" description="Helical" evidence="1">
    <location>
        <begin position="79"/>
        <end position="98"/>
    </location>
</feature>
<dbReference type="GO" id="GO:0005886">
    <property type="term" value="C:plasma membrane"/>
    <property type="evidence" value="ECO:0007669"/>
    <property type="project" value="InterPro"/>
</dbReference>
<dbReference type="AlphaFoldDB" id="A0A7R7IC23"/>
<feature type="transmembrane region" description="Helical" evidence="1">
    <location>
        <begin position="195"/>
        <end position="220"/>
    </location>
</feature>
<evidence type="ECO:0000313" key="3">
    <source>
        <dbReference type="Proteomes" id="UP000595897"/>
    </source>
</evidence>
<feature type="transmembrane region" description="Helical" evidence="1">
    <location>
        <begin position="155"/>
        <end position="175"/>
    </location>
</feature>
<proteinExistence type="predicted"/>
<evidence type="ECO:0000256" key="1">
    <source>
        <dbReference type="SAM" id="Phobius"/>
    </source>
</evidence>
<keyword evidence="1" id="KW-0472">Membrane</keyword>
<dbReference type="Gene3D" id="1.10.1760.20">
    <property type="match status" value="1"/>
</dbReference>
<evidence type="ECO:0000313" key="2">
    <source>
        <dbReference type="EMBL" id="BCN30157.1"/>
    </source>
</evidence>
<dbReference type="GO" id="GO:0015234">
    <property type="term" value="F:thiamine transmembrane transporter activity"/>
    <property type="evidence" value="ECO:0007669"/>
    <property type="project" value="InterPro"/>
</dbReference>
<feature type="transmembrane region" description="Helical" evidence="1">
    <location>
        <begin position="57"/>
        <end position="73"/>
    </location>
</feature>
<accession>A0A7R7IC23</accession>
<gene>
    <name evidence="2" type="ORF">bsdtb5_14520</name>
</gene>